<dbReference type="Pfam" id="PF01478">
    <property type="entry name" value="Peptidase_A24"/>
    <property type="match status" value="1"/>
</dbReference>
<evidence type="ECO:0000256" key="1">
    <source>
        <dbReference type="ARBA" id="ARBA00004651"/>
    </source>
</evidence>
<proteinExistence type="inferred from homology"/>
<dbReference type="InterPro" id="IPR000045">
    <property type="entry name" value="Prepilin_IV_endopep_pep"/>
</dbReference>
<dbReference type="InterPro" id="IPR050882">
    <property type="entry name" value="Prepilin_peptidase/N-MTase"/>
</dbReference>
<evidence type="ECO:0000256" key="4">
    <source>
        <dbReference type="ARBA" id="ARBA00022692"/>
    </source>
</evidence>
<evidence type="ECO:0000256" key="5">
    <source>
        <dbReference type="ARBA" id="ARBA00022989"/>
    </source>
</evidence>
<dbReference type="Proteomes" id="UP000176547">
    <property type="component" value="Unassembled WGS sequence"/>
</dbReference>
<dbReference type="InterPro" id="IPR010627">
    <property type="entry name" value="Prepilin_pept_A24_N"/>
</dbReference>
<dbReference type="GO" id="GO:0005886">
    <property type="term" value="C:plasma membrane"/>
    <property type="evidence" value="ECO:0007669"/>
    <property type="project" value="UniProtKB-SubCell"/>
</dbReference>
<evidence type="ECO:0000256" key="7">
    <source>
        <dbReference type="SAM" id="Phobius"/>
    </source>
</evidence>
<organism evidence="10 11">
    <name type="scientific">Candidatus Doudnabacteria bacterium RIFCSPHIGHO2_01_52_17</name>
    <dbReference type="NCBI Taxonomy" id="1817820"/>
    <lineage>
        <taxon>Bacteria</taxon>
        <taxon>Candidatus Doudnaibacteriota</taxon>
    </lineage>
</organism>
<evidence type="ECO:0000256" key="3">
    <source>
        <dbReference type="ARBA" id="ARBA00022475"/>
    </source>
</evidence>
<dbReference type="GO" id="GO:0004190">
    <property type="term" value="F:aspartic-type endopeptidase activity"/>
    <property type="evidence" value="ECO:0007669"/>
    <property type="project" value="InterPro"/>
</dbReference>
<dbReference type="PANTHER" id="PTHR30487">
    <property type="entry name" value="TYPE 4 PREPILIN-LIKE PROTEINS LEADER PEPTIDE-PROCESSING ENZYME"/>
    <property type="match status" value="1"/>
</dbReference>
<sequence>MLRRFPIVAALLFLLGTIFGSFANVVILRLGTGERVLTGRSRCFSCGRKLRWFELIPLASFFVQRGRCRRCFSKISRQYPLVELLMGLLFLFVYLKWAGALSAQAGWWVLAWWLWMVFLMVILGVYDLKHKILPDKYNYLFIISGAFNIFGNFSFWSLAPALFLFGLWFFSSGRWMGLGDAKFMVASGLFLSWPGSLTALLVAFWTGALGGLALLAAGRVGSLKSEIAFGPFLALGTLVSFFFPGALNSLLFLW</sequence>
<evidence type="ECO:0000256" key="6">
    <source>
        <dbReference type="ARBA" id="ARBA00023136"/>
    </source>
</evidence>
<keyword evidence="4 7" id="KW-0812">Transmembrane</keyword>
<accession>A0A1F5NG75</accession>
<evidence type="ECO:0000259" key="8">
    <source>
        <dbReference type="Pfam" id="PF01478"/>
    </source>
</evidence>
<keyword evidence="3" id="KW-1003">Cell membrane</keyword>
<keyword evidence="5 7" id="KW-1133">Transmembrane helix</keyword>
<comment type="caution">
    <text evidence="10">The sequence shown here is derived from an EMBL/GenBank/DDBJ whole genome shotgun (WGS) entry which is preliminary data.</text>
</comment>
<evidence type="ECO:0000259" key="9">
    <source>
        <dbReference type="Pfam" id="PF06750"/>
    </source>
</evidence>
<reference evidence="10 11" key="1">
    <citation type="journal article" date="2016" name="Nat. Commun.">
        <title>Thousands of microbial genomes shed light on interconnected biogeochemical processes in an aquifer system.</title>
        <authorList>
            <person name="Anantharaman K."/>
            <person name="Brown C.T."/>
            <person name="Hug L.A."/>
            <person name="Sharon I."/>
            <person name="Castelle C.J."/>
            <person name="Probst A.J."/>
            <person name="Thomas B.C."/>
            <person name="Singh A."/>
            <person name="Wilkins M.J."/>
            <person name="Karaoz U."/>
            <person name="Brodie E.L."/>
            <person name="Williams K.H."/>
            <person name="Hubbard S.S."/>
            <person name="Banfield J.F."/>
        </authorList>
    </citation>
    <scope>NUCLEOTIDE SEQUENCE [LARGE SCALE GENOMIC DNA]</scope>
</reference>
<keyword evidence="6 7" id="KW-0472">Membrane</keyword>
<gene>
    <name evidence="10" type="ORF">A3K06_00675</name>
</gene>
<comment type="subcellular location">
    <subcellularLocation>
        <location evidence="1">Cell membrane</location>
        <topology evidence="1">Multi-pass membrane protein</topology>
    </subcellularLocation>
</comment>
<comment type="similarity">
    <text evidence="2">Belongs to the peptidase A24 family.</text>
</comment>
<feature type="domain" description="Prepilin type IV endopeptidase peptidase" evidence="8">
    <location>
        <begin position="116"/>
        <end position="210"/>
    </location>
</feature>
<name>A0A1F5NG75_9BACT</name>
<dbReference type="GO" id="GO:0006465">
    <property type="term" value="P:signal peptide processing"/>
    <property type="evidence" value="ECO:0007669"/>
    <property type="project" value="TreeGrafter"/>
</dbReference>
<evidence type="ECO:0000313" key="10">
    <source>
        <dbReference type="EMBL" id="OGE76628.1"/>
    </source>
</evidence>
<evidence type="ECO:0000256" key="2">
    <source>
        <dbReference type="ARBA" id="ARBA00005801"/>
    </source>
</evidence>
<feature type="transmembrane region" description="Helical" evidence="7">
    <location>
        <begin position="227"/>
        <end position="247"/>
    </location>
</feature>
<protein>
    <recommendedName>
        <fullName evidence="12">Peptidase A24A N-terminal domain-containing protein</fullName>
    </recommendedName>
</protein>
<dbReference type="PANTHER" id="PTHR30487:SF0">
    <property type="entry name" value="PREPILIN LEADER PEPTIDASE_N-METHYLTRANSFERASE-RELATED"/>
    <property type="match status" value="1"/>
</dbReference>
<feature type="transmembrane region" description="Helical" evidence="7">
    <location>
        <begin position="138"/>
        <end position="170"/>
    </location>
</feature>
<dbReference type="Pfam" id="PF06750">
    <property type="entry name" value="A24_N_bact"/>
    <property type="match status" value="1"/>
</dbReference>
<feature type="transmembrane region" description="Helical" evidence="7">
    <location>
        <begin position="190"/>
        <end position="215"/>
    </location>
</feature>
<evidence type="ECO:0008006" key="12">
    <source>
        <dbReference type="Google" id="ProtNLM"/>
    </source>
</evidence>
<feature type="transmembrane region" description="Helical" evidence="7">
    <location>
        <begin position="105"/>
        <end position="126"/>
    </location>
</feature>
<dbReference type="AlphaFoldDB" id="A0A1F5NG75"/>
<feature type="domain" description="Prepilin peptidase A24 N-terminal" evidence="9">
    <location>
        <begin position="14"/>
        <end position="96"/>
    </location>
</feature>
<evidence type="ECO:0000313" key="11">
    <source>
        <dbReference type="Proteomes" id="UP000176547"/>
    </source>
</evidence>
<dbReference type="EMBL" id="MFEG01000001">
    <property type="protein sequence ID" value="OGE76628.1"/>
    <property type="molecule type" value="Genomic_DNA"/>
</dbReference>
<feature type="transmembrane region" description="Helical" evidence="7">
    <location>
        <begin position="79"/>
        <end position="99"/>
    </location>
</feature>
<dbReference type="Gene3D" id="1.20.120.1220">
    <property type="match status" value="1"/>
</dbReference>